<proteinExistence type="predicted"/>
<dbReference type="PROSITE" id="PS50086">
    <property type="entry name" value="TBC_RABGAP"/>
    <property type="match status" value="1"/>
</dbReference>
<dbReference type="Proteomes" id="UP000092461">
    <property type="component" value="Unassembled WGS sequence"/>
</dbReference>
<reference evidence="4" key="2">
    <citation type="journal article" date="2020" name="BMC">
        <title>Leishmania infection induces a limited differential gene expression in the sand fly midgut.</title>
        <authorList>
            <person name="Coutinho-Abreu I.V."/>
            <person name="Serafim T.D."/>
            <person name="Meneses C."/>
            <person name="Kamhawi S."/>
            <person name="Oliveira F."/>
            <person name="Valenzuela J.G."/>
        </authorList>
    </citation>
    <scope>NUCLEOTIDE SEQUENCE</scope>
    <source>
        <strain evidence="4">Jacobina</strain>
        <tissue evidence="4">Midgut</tissue>
    </source>
</reference>
<dbReference type="GO" id="GO:0005737">
    <property type="term" value="C:cytoplasm"/>
    <property type="evidence" value="ECO:0007669"/>
    <property type="project" value="UniProtKB-ARBA"/>
</dbReference>
<feature type="region of interest" description="Disordered" evidence="2">
    <location>
        <begin position="411"/>
        <end position="431"/>
    </location>
</feature>
<dbReference type="InterPro" id="IPR035969">
    <property type="entry name" value="Rab-GAP_TBC_sf"/>
</dbReference>
<dbReference type="FunFam" id="1.10.472.80:FF:000038">
    <property type="entry name" value="TBC1 domain family member 5"/>
    <property type="match status" value="1"/>
</dbReference>
<evidence type="ECO:0000313" key="4">
    <source>
        <dbReference type="EMBL" id="MBC1180933.1"/>
    </source>
</evidence>
<feature type="region of interest" description="Disordered" evidence="2">
    <location>
        <begin position="596"/>
        <end position="622"/>
    </location>
</feature>
<feature type="region of interest" description="Disordered" evidence="2">
    <location>
        <begin position="636"/>
        <end position="681"/>
    </location>
</feature>
<sequence>MSFKEAAGTQELSSVEKYELEWIELCTDLSQCENLQKLRTKALEGDLKVSKFRSICWALLLRVLEFDPTNWLQQRREARKTYRELKAQFNHNPYQGNQPDDDPLSQSNESVWNQHFCDQELSKLIRQDVQRSFPGIDFFRKPQIQEMMTNILFCYARSNPAICYRQGMHELLAPIIFIIHSDHRVLSHVKDLVQSVNHTLYEVLNPEFLEDDSYALFVKLMEKMEKYYKISGVVPDPSGHLPSVPTTSFKTSRDSATGEIEKYVKALQENILAKHDVQLQDHIIKLDVPLSILAIRWFRVLYGREFSFMDVLILWDAIFASGNDLELIPYVAATILISVRDVILTADYSTVINTLMKYPNPVDIYLIVKYSLHMLRPEKHIRPSGVFTYVAPRYIKQISLDSPRSMTLPKNVASYHGRPRRESERQRTSSLSRIHTSDYLRNLAVMNVMTDTNLDYHDSEVVEGYFENDPTVLRLELQHAYSIINITKAKLKRYTTVLRQQAPAHSAHEYYRVVDGIDELCSLLSTRSTNCSNRQPPVEPAFEANETGHGRSLDFYLPPNTLPLARRHKPKMPEKIESAKNLKKLHVDKSFEVVPADEATSNKDEHWQQTEASLSSSYERPNTLVSRKAAKIIGSRKSVEMRIMQRHSESSTDDPRSEASTSSQKIIPHPEKVMSPLQNNP</sequence>
<dbReference type="EMBL" id="GITU01012230">
    <property type="protein sequence ID" value="MBC1180933.1"/>
    <property type="molecule type" value="Transcribed_RNA"/>
</dbReference>
<accession>A0A1B0CJP5</accession>
<dbReference type="FunFam" id="1.10.8.270:FF:000011">
    <property type="entry name" value="TBC1 domain family member 5"/>
    <property type="match status" value="1"/>
</dbReference>
<evidence type="ECO:0000259" key="3">
    <source>
        <dbReference type="PROSITE" id="PS50086"/>
    </source>
</evidence>
<dbReference type="AlphaFoldDB" id="A0A1B0CJP5"/>
<dbReference type="InterPro" id="IPR000195">
    <property type="entry name" value="Rab-GAP-TBC_dom"/>
</dbReference>
<dbReference type="PANTHER" id="PTHR22957">
    <property type="entry name" value="TBC1 DOMAIN FAMILY MEMBER GTPASE-ACTIVATING PROTEIN"/>
    <property type="match status" value="1"/>
</dbReference>
<name>A0A1B0CJP5_LUTLO</name>
<dbReference type="EMBL" id="AJWK01014826">
    <property type="status" value="NOT_ANNOTATED_CDS"/>
    <property type="molecule type" value="Genomic_DNA"/>
</dbReference>
<dbReference type="SMART" id="SM00164">
    <property type="entry name" value="TBC"/>
    <property type="match status" value="1"/>
</dbReference>
<reference evidence="6" key="1">
    <citation type="submission" date="2012-05" db="EMBL/GenBank/DDBJ databases">
        <title>Whole Genome Assembly of Lutzomyia longipalpis.</title>
        <authorList>
            <person name="Richards S."/>
            <person name="Qu C."/>
            <person name="Dillon R."/>
            <person name="Worley K."/>
            <person name="Scherer S."/>
            <person name="Batterton M."/>
            <person name="Taylor A."/>
            <person name="Hawes A."/>
            <person name="Hernandez B."/>
            <person name="Kovar C."/>
            <person name="Mandapat C."/>
            <person name="Pham C."/>
            <person name="Qu C."/>
            <person name="Jing C."/>
            <person name="Bess C."/>
            <person name="Bandaranaike D."/>
            <person name="Ngo D."/>
            <person name="Ongeri F."/>
            <person name="Arias F."/>
            <person name="Lara F."/>
            <person name="Weissenberger G."/>
            <person name="Kamau G."/>
            <person name="Han H."/>
            <person name="Shen H."/>
            <person name="Dinh H."/>
            <person name="Khalil I."/>
            <person name="Jones J."/>
            <person name="Shafer J."/>
            <person name="Jayaseelan J."/>
            <person name="Quiroz J."/>
            <person name="Blankenburg K."/>
            <person name="Nguyen L."/>
            <person name="Jackson L."/>
            <person name="Francisco L."/>
            <person name="Tang L.-Y."/>
            <person name="Pu L.-L."/>
            <person name="Perales L."/>
            <person name="Lorensuhewa L."/>
            <person name="Munidasa M."/>
            <person name="Coyle M."/>
            <person name="Taylor M."/>
            <person name="Puazo M."/>
            <person name="Firestine M."/>
            <person name="Scheel M."/>
            <person name="Javaid M."/>
            <person name="Wang M."/>
            <person name="Li M."/>
            <person name="Tabassum N."/>
            <person name="Saada N."/>
            <person name="Osuji N."/>
            <person name="Aqrawi P."/>
            <person name="Fu Q."/>
            <person name="Thornton R."/>
            <person name="Raj R."/>
            <person name="Goodspeed R."/>
            <person name="Mata R."/>
            <person name="Najjar R."/>
            <person name="Gubbala S."/>
            <person name="Lee S."/>
            <person name="Denson S."/>
            <person name="Patil S."/>
            <person name="Macmil S."/>
            <person name="Qi S."/>
            <person name="Matskevitch T."/>
            <person name="Palculict T."/>
            <person name="Mathew T."/>
            <person name="Vee V."/>
            <person name="Velamala V."/>
            <person name="Korchina V."/>
            <person name="Cai W."/>
            <person name="Liu W."/>
            <person name="Dai W."/>
            <person name="Zou X."/>
            <person name="Zhu Y."/>
            <person name="Zhang Y."/>
            <person name="Wu Y.-Q."/>
            <person name="Xin Y."/>
            <person name="Nazarath L."/>
            <person name="Kovar C."/>
            <person name="Han Y."/>
            <person name="Muzny D."/>
            <person name="Gibbs R."/>
        </authorList>
    </citation>
    <scope>NUCLEOTIDE SEQUENCE [LARGE SCALE GENOMIC DNA]</scope>
    <source>
        <strain evidence="6">Jacobina</strain>
    </source>
</reference>
<protein>
    <submittedName>
        <fullName evidence="4">Putative ypt/rab-specific gtpase-activating protein gyp6</fullName>
    </submittedName>
</protein>
<evidence type="ECO:0000256" key="1">
    <source>
        <dbReference type="ARBA" id="ARBA00022468"/>
    </source>
</evidence>
<feature type="domain" description="Rab-GAP TBC" evidence="3">
    <location>
        <begin position="47"/>
        <end position="322"/>
    </location>
</feature>
<organism evidence="5 6">
    <name type="scientific">Lutzomyia longipalpis</name>
    <name type="common">Sand fly</name>
    <dbReference type="NCBI Taxonomy" id="7200"/>
    <lineage>
        <taxon>Eukaryota</taxon>
        <taxon>Metazoa</taxon>
        <taxon>Ecdysozoa</taxon>
        <taxon>Arthropoda</taxon>
        <taxon>Hexapoda</taxon>
        <taxon>Insecta</taxon>
        <taxon>Pterygota</taxon>
        <taxon>Neoptera</taxon>
        <taxon>Endopterygota</taxon>
        <taxon>Diptera</taxon>
        <taxon>Nematocera</taxon>
        <taxon>Psychodoidea</taxon>
        <taxon>Psychodidae</taxon>
        <taxon>Lutzomyia</taxon>
        <taxon>Lutzomyia</taxon>
    </lineage>
</organism>
<dbReference type="Gene3D" id="1.10.8.270">
    <property type="entry name" value="putative rabgap domain of human tbc1 domain family member 14 like domains"/>
    <property type="match status" value="1"/>
</dbReference>
<dbReference type="GO" id="GO:0005096">
    <property type="term" value="F:GTPase activator activity"/>
    <property type="evidence" value="ECO:0007669"/>
    <property type="project" value="UniProtKB-KW"/>
</dbReference>
<dbReference type="Gene3D" id="1.10.472.80">
    <property type="entry name" value="Ypt/Rab-GAP domain of gyp1p, domain 3"/>
    <property type="match status" value="1"/>
</dbReference>
<feature type="compositionally biased region" description="Polar residues" evidence="2">
    <location>
        <begin position="609"/>
        <end position="622"/>
    </location>
</feature>
<dbReference type="Pfam" id="PF00566">
    <property type="entry name" value="RabGAP-TBC"/>
    <property type="match status" value="2"/>
</dbReference>
<dbReference type="EnsemblMetazoa" id="LLOJ004748-RA">
    <property type="protein sequence ID" value="LLOJ004748-PA"/>
    <property type="gene ID" value="LLOJ004748"/>
</dbReference>
<dbReference type="PANTHER" id="PTHR22957:SF337">
    <property type="entry name" value="TBC1 DOMAIN FAMILY MEMBER 5"/>
    <property type="match status" value="1"/>
</dbReference>
<feature type="compositionally biased region" description="Basic and acidic residues" evidence="2">
    <location>
        <begin position="646"/>
        <end position="657"/>
    </location>
</feature>
<evidence type="ECO:0000256" key="2">
    <source>
        <dbReference type="SAM" id="MobiDB-lite"/>
    </source>
</evidence>
<evidence type="ECO:0000313" key="5">
    <source>
        <dbReference type="EnsemblMetazoa" id="LLOJ004748-PA"/>
    </source>
</evidence>
<evidence type="ECO:0000313" key="6">
    <source>
        <dbReference type="Proteomes" id="UP000092461"/>
    </source>
</evidence>
<keyword evidence="1" id="KW-0343">GTPase activation</keyword>
<dbReference type="VEuPathDB" id="VectorBase:LLONM1_007437"/>
<dbReference type="VEuPathDB" id="VectorBase:LLOJ004748"/>
<dbReference type="SUPFAM" id="SSF47923">
    <property type="entry name" value="Ypt/Rab-GAP domain of gyp1p"/>
    <property type="match status" value="2"/>
</dbReference>
<reference evidence="5" key="3">
    <citation type="submission" date="2020-05" db="UniProtKB">
        <authorList>
            <consortium name="EnsemblMetazoa"/>
        </authorList>
    </citation>
    <scope>IDENTIFICATION</scope>
    <source>
        <strain evidence="5">Jacobina</strain>
    </source>
</reference>
<keyword evidence="6" id="KW-1185">Reference proteome</keyword>